<proteinExistence type="predicted"/>
<protein>
    <recommendedName>
        <fullName evidence="1">Polymerase beta nucleotidyltransferase domain-containing protein</fullName>
    </recommendedName>
</protein>
<evidence type="ECO:0000259" key="1">
    <source>
        <dbReference type="Pfam" id="PF18765"/>
    </source>
</evidence>
<dbReference type="Pfam" id="PF18765">
    <property type="entry name" value="Polbeta"/>
    <property type="match status" value="1"/>
</dbReference>
<dbReference type="NCBIfam" id="NF047752">
    <property type="entry name" value="MntA_antitoxin"/>
    <property type="match status" value="1"/>
</dbReference>
<comment type="caution">
    <text evidence="2">The sequence shown here is derived from an EMBL/GenBank/DDBJ whole genome shotgun (WGS) entry which is preliminary data.</text>
</comment>
<dbReference type="CDD" id="cd05403">
    <property type="entry name" value="NT_KNTase_like"/>
    <property type="match status" value="1"/>
</dbReference>
<name>A0A0F9QR20_9ZZZZ</name>
<dbReference type="InterPro" id="IPR043519">
    <property type="entry name" value="NT_sf"/>
</dbReference>
<evidence type="ECO:0000313" key="2">
    <source>
        <dbReference type="EMBL" id="KKN44914.1"/>
    </source>
</evidence>
<dbReference type="EMBL" id="LAZR01001420">
    <property type="protein sequence ID" value="KKN44914.1"/>
    <property type="molecule type" value="Genomic_DNA"/>
</dbReference>
<dbReference type="Gene3D" id="3.30.460.10">
    <property type="entry name" value="Beta Polymerase, domain 2"/>
    <property type="match status" value="1"/>
</dbReference>
<reference evidence="2" key="1">
    <citation type="journal article" date="2015" name="Nature">
        <title>Complex archaea that bridge the gap between prokaryotes and eukaryotes.</title>
        <authorList>
            <person name="Spang A."/>
            <person name="Saw J.H."/>
            <person name="Jorgensen S.L."/>
            <person name="Zaremba-Niedzwiedzka K."/>
            <person name="Martijn J."/>
            <person name="Lind A.E."/>
            <person name="van Eijk R."/>
            <person name="Schleper C."/>
            <person name="Guy L."/>
            <person name="Ettema T.J."/>
        </authorList>
    </citation>
    <scope>NUCLEOTIDE SEQUENCE</scope>
</reference>
<accession>A0A0F9QR20</accession>
<feature type="domain" description="Polymerase beta nucleotidyltransferase" evidence="1">
    <location>
        <begin position="16"/>
        <end position="111"/>
    </location>
</feature>
<dbReference type="InterPro" id="IPR052930">
    <property type="entry name" value="TA_antitoxin_MntA"/>
</dbReference>
<dbReference type="PANTHER" id="PTHR43852:SF3">
    <property type="entry name" value="NUCLEOTIDYLTRANSFERASE"/>
    <property type="match status" value="1"/>
</dbReference>
<dbReference type="AlphaFoldDB" id="A0A0F9QR20"/>
<organism evidence="2">
    <name type="scientific">marine sediment metagenome</name>
    <dbReference type="NCBI Taxonomy" id="412755"/>
    <lineage>
        <taxon>unclassified sequences</taxon>
        <taxon>metagenomes</taxon>
        <taxon>ecological metagenomes</taxon>
    </lineage>
</organism>
<dbReference type="PANTHER" id="PTHR43852">
    <property type="entry name" value="NUCLEOTIDYLTRANSFERASE"/>
    <property type="match status" value="1"/>
</dbReference>
<gene>
    <name evidence="2" type="ORF">LCGC14_0688320</name>
</gene>
<dbReference type="SUPFAM" id="SSF81301">
    <property type="entry name" value="Nucleotidyltransferase"/>
    <property type="match status" value="1"/>
</dbReference>
<dbReference type="InterPro" id="IPR041633">
    <property type="entry name" value="Polbeta"/>
</dbReference>
<sequence length="146" mass="17395">MMERERHRIISISELEKIINIVFNNRDEVLLCYLYGSYVLGNRTEFSDIDLGILLDSTFKKDYLYLVNLSLEIEKEFGNKIEVDLCILNDATPRFLYNIIKNGRNLHSKDDTTQHEFEIRILYDYLEIKPILDMYDKMTIMDVLKD</sequence>